<evidence type="ECO:0000313" key="3">
    <source>
        <dbReference type="Proteomes" id="UP000015106"/>
    </source>
</evidence>
<dbReference type="EnsemblPlants" id="TuG1812G0300001013.01.T02">
    <property type="protein sequence ID" value="TuG1812G0300001013.01.T02.cds304586"/>
    <property type="gene ID" value="TuG1812G0300001013.01"/>
</dbReference>
<keyword evidence="1" id="KW-1133">Transmembrane helix</keyword>
<feature type="transmembrane region" description="Helical" evidence="1">
    <location>
        <begin position="52"/>
        <end position="72"/>
    </location>
</feature>
<feature type="transmembrane region" description="Helical" evidence="1">
    <location>
        <begin position="22"/>
        <end position="40"/>
    </location>
</feature>
<evidence type="ECO:0000256" key="1">
    <source>
        <dbReference type="SAM" id="Phobius"/>
    </source>
</evidence>
<evidence type="ECO:0000313" key="2">
    <source>
        <dbReference type="EnsemblPlants" id="TuG1812G0300001013.01.T01.cds304586"/>
    </source>
</evidence>
<proteinExistence type="predicted"/>
<name>A0A8R7TRP0_TRIUA</name>
<dbReference type="Proteomes" id="UP000015106">
    <property type="component" value="Chromosome 3"/>
</dbReference>
<organism evidence="2 3">
    <name type="scientific">Triticum urartu</name>
    <name type="common">Red wild einkorn</name>
    <name type="synonym">Crithodium urartu</name>
    <dbReference type="NCBI Taxonomy" id="4572"/>
    <lineage>
        <taxon>Eukaryota</taxon>
        <taxon>Viridiplantae</taxon>
        <taxon>Streptophyta</taxon>
        <taxon>Embryophyta</taxon>
        <taxon>Tracheophyta</taxon>
        <taxon>Spermatophyta</taxon>
        <taxon>Magnoliopsida</taxon>
        <taxon>Liliopsida</taxon>
        <taxon>Poales</taxon>
        <taxon>Poaceae</taxon>
        <taxon>BOP clade</taxon>
        <taxon>Pooideae</taxon>
        <taxon>Triticodae</taxon>
        <taxon>Triticeae</taxon>
        <taxon>Triticinae</taxon>
        <taxon>Triticum</taxon>
    </lineage>
</organism>
<keyword evidence="3" id="KW-1185">Reference proteome</keyword>
<dbReference type="Gramene" id="TuG1812G0300001013.01.T01">
    <property type="protein sequence ID" value="TuG1812G0300001013.01.T01.cds304586"/>
    <property type="gene ID" value="TuG1812G0300001013.01"/>
</dbReference>
<protein>
    <submittedName>
        <fullName evidence="2">Uncharacterized protein</fullName>
    </submittedName>
</protein>
<accession>A0A8R7TRP0</accession>
<dbReference type="EnsemblPlants" id="TuG1812G0300001013.01.T01">
    <property type="protein sequence ID" value="TuG1812G0300001013.01.T01.cds304586"/>
    <property type="gene ID" value="TuG1812G0300001013.01"/>
</dbReference>
<dbReference type="AlphaFoldDB" id="A0A8R7TRP0"/>
<reference evidence="3" key="1">
    <citation type="journal article" date="2013" name="Nature">
        <title>Draft genome of the wheat A-genome progenitor Triticum urartu.</title>
        <authorList>
            <person name="Ling H.Q."/>
            <person name="Zhao S."/>
            <person name="Liu D."/>
            <person name="Wang J."/>
            <person name="Sun H."/>
            <person name="Zhang C."/>
            <person name="Fan H."/>
            <person name="Li D."/>
            <person name="Dong L."/>
            <person name="Tao Y."/>
            <person name="Gao C."/>
            <person name="Wu H."/>
            <person name="Li Y."/>
            <person name="Cui Y."/>
            <person name="Guo X."/>
            <person name="Zheng S."/>
            <person name="Wang B."/>
            <person name="Yu K."/>
            <person name="Liang Q."/>
            <person name="Yang W."/>
            <person name="Lou X."/>
            <person name="Chen J."/>
            <person name="Feng M."/>
            <person name="Jian J."/>
            <person name="Zhang X."/>
            <person name="Luo G."/>
            <person name="Jiang Y."/>
            <person name="Liu J."/>
            <person name="Wang Z."/>
            <person name="Sha Y."/>
            <person name="Zhang B."/>
            <person name="Wu H."/>
            <person name="Tang D."/>
            <person name="Shen Q."/>
            <person name="Xue P."/>
            <person name="Zou S."/>
            <person name="Wang X."/>
            <person name="Liu X."/>
            <person name="Wang F."/>
            <person name="Yang Y."/>
            <person name="An X."/>
            <person name="Dong Z."/>
            <person name="Zhang K."/>
            <person name="Zhang X."/>
            <person name="Luo M.C."/>
            <person name="Dvorak J."/>
            <person name="Tong Y."/>
            <person name="Wang J."/>
            <person name="Yang H."/>
            <person name="Li Z."/>
            <person name="Wang D."/>
            <person name="Zhang A."/>
            <person name="Wang J."/>
        </authorList>
    </citation>
    <scope>NUCLEOTIDE SEQUENCE</scope>
    <source>
        <strain evidence="3">cv. G1812</strain>
    </source>
</reference>
<reference evidence="2" key="2">
    <citation type="submission" date="2018-03" db="EMBL/GenBank/DDBJ databases">
        <title>The Triticum urartu genome reveals the dynamic nature of wheat genome evolution.</title>
        <authorList>
            <person name="Ling H."/>
            <person name="Ma B."/>
            <person name="Shi X."/>
            <person name="Liu H."/>
            <person name="Dong L."/>
            <person name="Sun H."/>
            <person name="Cao Y."/>
            <person name="Gao Q."/>
            <person name="Zheng S."/>
            <person name="Li Y."/>
            <person name="Yu Y."/>
            <person name="Du H."/>
            <person name="Qi M."/>
            <person name="Li Y."/>
            <person name="Yu H."/>
            <person name="Cui Y."/>
            <person name="Wang N."/>
            <person name="Chen C."/>
            <person name="Wu H."/>
            <person name="Zhao Y."/>
            <person name="Zhang J."/>
            <person name="Li Y."/>
            <person name="Zhou W."/>
            <person name="Zhang B."/>
            <person name="Hu W."/>
            <person name="Eijk M."/>
            <person name="Tang J."/>
            <person name="Witsenboer H."/>
            <person name="Zhao S."/>
            <person name="Li Z."/>
            <person name="Zhang A."/>
            <person name="Wang D."/>
            <person name="Liang C."/>
        </authorList>
    </citation>
    <scope>NUCLEOTIDE SEQUENCE [LARGE SCALE GENOMIC DNA]</scope>
    <source>
        <strain evidence="2">cv. G1812</strain>
    </source>
</reference>
<sequence length="85" mass="10138">MWIAVCANFSFKCCLGVCNESVAGFICYLWCLSFMRFPLLRFEIVNNLPKQFGVCAADFSAMAWLYLVWHYFMQHFMFVLEYRFT</sequence>
<dbReference type="Gramene" id="TuG1812G0300001013.01.T02">
    <property type="protein sequence ID" value="TuG1812G0300001013.01.T02.cds304586"/>
    <property type="gene ID" value="TuG1812G0300001013.01"/>
</dbReference>
<reference evidence="2" key="3">
    <citation type="submission" date="2022-06" db="UniProtKB">
        <authorList>
            <consortium name="EnsemblPlants"/>
        </authorList>
    </citation>
    <scope>IDENTIFICATION</scope>
</reference>
<keyword evidence="1" id="KW-0812">Transmembrane</keyword>
<keyword evidence="1" id="KW-0472">Membrane</keyword>